<dbReference type="PROSITE" id="PS50082">
    <property type="entry name" value="WD_REPEATS_2"/>
    <property type="match status" value="1"/>
</dbReference>
<feature type="compositionally biased region" description="Polar residues" evidence="4">
    <location>
        <begin position="553"/>
        <end position="570"/>
    </location>
</feature>
<name>A0A819W448_9BILA</name>
<dbReference type="InterPro" id="IPR036322">
    <property type="entry name" value="WD40_repeat_dom_sf"/>
</dbReference>
<dbReference type="PROSITE" id="PS00678">
    <property type="entry name" value="WD_REPEATS_1"/>
    <property type="match status" value="1"/>
</dbReference>
<feature type="region of interest" description="Disordered" evidence="4">
    <location>
        <begin position="610"/>
        <end position="651"/>
    </location>
</feature>
<evidence type="ECO:0000313" key="6">
    <source>
        <dbReference type="EMBL" id="CAF4118848.1"/>
    </source>
</evidence>
<dbReference type="InterPro" id="IPR015943">
    <property type="entry name" value="WD40/YVTN_repeat-like_dom_sf"/>
</dbReference>
<dbReference type="PANTHER" id="PTHR45589">
    <property type="entry name" value="WD REPEAT DOMAIN 62, ISOFORM G"/>
    <property type="match status" value="1"/>
</dbReference>
<dbReference type="GO" id="GO:0072686">
    <property type="term" value="C:mitotic spindle"/>
    <property type="evidence" value="ECO:0007669"/>
    <property type="project" value="TreeGrafter"/>
</dbReference>
<dbReference type="EMBL" id="CAJOBD010008689">
    <property type="protein sequence ID" value="CAF4118848.1"/>
    <property type="molecule type" value="Genomic_DNA"/>
</dbReference>
<evidence type="ECO:0000256" key="4">
    <source>
        <dbReference type="SAM" id="MobiDB-lite"/>
    </source>
</evidence>
<proteinExistence type="predicted"/>
<gene>
    <name evidence="6" type="ORF">JBS370_LOCUS32540</name>
</gene>
<feature type="compositionally biased region" description="Basic and acidic residues" evidence="4">
    <location>
        <begin position="571"/>
        <end position="584"/>
    </location>
</feature>
<dbReference type="InterPro" id="IPR052779">
    <property type="entry name" value="WDR62"/>
</dbReference>
<feature type="compositionally biased region" description="Low complexity" evidence="4">
    <location>
        <begin position="432"/>
        <end position="447"/>
    </location>
</feature>
<dbReference type="SUPFAM" id="SSF50978">
    <property type="entry name" value="WD40 repeat-like"/>
    <property type="match status" value="1"/>
</dbReference>
<dbReference type="SMART" id="SM00320">
    <property type="entry name" value="WD40"/>
    <property type="match status" value="4"/>
</dbReference>
<feature type="compositionally biased region" description="Polar residues" evidence="4">
    <location>
        <begin position="610"/>
        <end position="638"/>
    </location>
</feature>
<dbReference type="PANTHER" id="PTHR45589:SF1">
    <property type="entry name" value="WD REPEAT DOMAIN 62, ISOFORM G"/>
    <property type="match status" value="1"/>
</dbReference>
<dbReference type="Gene3D" id="2.130.10.10">
    <property type="entry name" value="YVTN repeat-like/Quinoprotein amine dehydrogenase"/>
    <property type="match status" value="1"/>
</dbReference>
<accession>A0A819W448</accession>
<evidence type="ECO:0000256" key="3">
    <source>
        <dbReference type="PROSITE-ProRule" id="PRU00221"/>
    </source>
</evidence>
<dbReference type="InterPro" id="IPR056162">
    <property type="entry name" value="WD40_MABP1-WDR62_2nd"/>
</dbReference>
<feature type="compositionally biased region" description="Basic and acidic residues" evidence="4">
    <location>
        <begin position="641"/>
        <end position="651"/>
    </location>
</feature>
<feature type="compositionally biased region" description="Polar residues" evidence="4">
    <location>
        <begin position="286"/>
        <end position="301"/>
    </location>
</feature>
<dbReference type="AlphaFoldDB" id="A0A819W448"/>
<feature type="region of interest" description="Disordered" evidence="4">
    <location>
        <begin position="286"/>
        <end position="319"/>
    </location>
</feature>
<keyword evidence="2" id="KW-0677">Repeat</keyword>
<feature type="repeat" description="WD" evidence="3">
    <location>
        <begin position="218"/>
        <end position="251"/>
    </location>
</feature>
<feature type="region of interest" description="Disordered" evidence="4">
    <location>
        <begin position="553"/>
        <end position="584"/>
    </location>
</feature>
<dbReference type="Pfam" id="PF24782">
    <property type="entry name" value="WD40_MABP1-WDR62_2nd"/>
    <property type="match status" value="1"/>
</dbReference>
<dbReference type="InterPro" id="IPR019775">
    <property type="entry name" value="WD40_repeat_CS"/>
</dbReference>
<feature type="region of interest" description="Disordered" evidence="4">
    <location>
        <begin position="431"/>
        <end position="456"/>
    </location>
</feature>
<dbReference type="PROSITE" id="PS50294">
    <property type="entry name" value="WD_REPEATS_REGION"/>
    <property type="match status" value="1"/>
</dbReference>
<sequence>MAPDGLSLTIGDLNGNIRIFDMKTFKQIAFIVAHDNEVLSIDYGQSTDMNVIFLASSSRDRFVHIFDVSKDYQLITTLDDHSGAVTAIRFTDLSITSDLQLISCGADKSLIFRSISKNENGKYQFLRSHHVFENQTFYDLTVDRSHELVHTVCQDRMIRTYYTKDAKRARACRDTTSDSTSYLIKIDIDPSGKCLATSCSNRCVYLWDATTAECIASLYGHGEIVTDLKFSDDGHHLYTVAGDSCIFVWNIGELLVASSSYRSISAPPLKTNDCIVVERVETISQTSNLTEARHPQTNSQRSFRKSSEPGSISNESEFSDSQLRSFLDKEVIDKTISPQHNDSVFIEEDNDDETADNVVNSTVEMNSFFNENYNHEYSTINTADASETSKRLFQRQDSISSRFSSLSIQMTTPDKLSTLVDTTQEQVPIFPKTSKNKSSTSTNTFKNRTQSARRLSSPITSLKNITECRKLSSYAAHTSSSIKKVLEGRSSSVKSLIPDFEPKPPSSSSPVMGSQIRHIASATTTETRTIPTSKTLKDFRSFQNLTLFATNMQQSESETSHNITISQLKPSSEKSRLPSHELDNKTNDQMSQLTQDFHRPTVELGLESSFTHDVTSSSNEPAEQLSSTGLNENFNVSETTDDLKINNVEHK</sequence>
<dbReference type="GO" id="GO:0007099">
    <property type="term" value="P:centriole replication"/>
    <property type="evidence" value="ECO:0007669"/>
    <property type="project" value="TreeGrafter"/>
</dbReference>
<comment type="caution">
    <text evidence="6">The sequence shown here is derived from an EMBL/GenBank/DDBJ whole genome shotgun (WGS) entry which is preliminary data.</text>
</comment>
<evidence type="ECO:0000313" key="7">
    <source>
        <dbReference type="Proteomes" id="UP000663836"/>
    </source>
</evidence>
<feature type="domain" description="MABP1/WDR62 second WD40" evidence="5">
    <location>
        <begin position="2"/>
        <end position="251"/>
    </location>
</feature>
<keyword evidence="1 3" id="KW-0853">WD repeat</keyword>
<organism evidence="6 7">
    <name type="scientific">Rotaria sordida</name>
    <dbReference type="NCBI Taxonomy" id="392033"/>
    <lineage>
        <taxon>Eukaryota</taxon>
        <taxon>Metazoa</taxon>
        <taxon>Spiralia</taxon>
        <taxon>Gnathifera</taxon>
        <taxon>Rotifera</taxon>
        <taxon>Eurotatoria</taxon>
        <taxon>Bdelloidea</taxon>
        <taxon>Philodinida</taxon>
        <taxon>Philodinidae</taxon>
        <taxon>Rotaria</taxon>
    </lineage>
</organism>
<dbReference type="Proteomes" id="UP000663836">
    <property type="component" value="Unassembled WGS sequence"/>
</dbReference>
<evidence type="ECO:0000259" key="5">
    <source>
        <dbReference type="Pfam" id="PF24782"/>
    </source>
</evidence>
<dbReference type="InterPro" id="IPR001680">
    <property type="entry name" value="WD40_rpt"/>
</dbReference>
<feature type="compositionally biased region" description="Polar residues" evidence="4">
    <location>
        <begin position="308"/>
        <end position="319"/>
    </location>
</feature>
<evidence type="ECO:0000256" key="2">
    <source>
        <dbReference type="ARBA" id="ARBA00022737"/>
    </source>
</evidence>
<protein>
    <recommendedName>
        <fullName evidence="5">MABP1/WDR62 second WD40 domain-containing protein</fullName>
    </recommendedName>
</protein>
<reference evidence="6" key="1">
    <citation type="submission" date="2021-02" db="EMBL/GenBank/DDBJ databases">
        <authorList>
            <person name="Nowell W R."/>
        </authorList>
    </citation>
    <scope>NUCLEOTIDE SEQUENCE</scope>
</reference>
<evidence type="ECO:0000256" key="1">
    <source>
        <dbReference type="ARBA" id="ARBA00022574"/>
    </source>
</evidence>